<dbReference type="CDD" id="cd16413">
    <property type="entry name" value="DGQHR_domain"/>
    <property type="match status" value="1"/>
</dbReference>
<dbReference type="AlphaFoldDB" id="A0A4R4K1V3"/>
<evidence type="ECO:0000313" key="1">
    <source>
        <dbReference type="EMBL" id="TDB60406.1"/>
    </source>
</evidence>
<gene>
    <name evidence="1" type="ORF">EZE20_20965</name>
</gene>
<keyword evidence="2" id="KW-1185">Reference proteome</keyword>
<dbReference type="Proteomes" id="UP000295706">
    <property type="component" value="Unassembled WGS sequence"/>
</dbReference>
<dbReference type="InterPro" id="IPR017601">
    <property type="entry name" value="DGQHR-contain_dom"/>
</dbReference>
<evidence type="ECO:0000313" key="2">
    <source>
        <dbReference type="Proteomes" id="UP000295706"/>
    </source>
</evidence>
<dbReference type="RefSeq" id="WP_132121424.1">
    <property type="nucleotide sequence ID" value="NZ_SMJU01000017.1"/>
</dbReference>
<dbReference type="InterPro" id="IPR017642">
    <property type="entry name" value="DNA_S_mod_DndB"/>
</dbReference>
<proteinExistence type="predicted"/>
<dbReference type="NCBIfam" id="TIGR03187">
    <property type="entry name" value="DGQHR"/>
    <property type="match status" value="1"/>
</dbReference>
<comment type="caution">
    <text evidence="1">The sequence shown here is derived from an EMBL/GenBank/DDBJ whole genome shotgun (WGS) entry which is preliminary data.</text>
</comment>
<organism evidence="1 2">
    <name type="scientific">Arundinibacter roseus</name>
    <dbReference type="NCBI Taxonomy" id="2070510"/>
    <lineage>
        <taxon>Bacteria</taxon>
        <taxon>Pseudomonadati</taxon>
        <taxon>Bacteroidota</taxon>
        <taxon>Cytophagia</taxon>
        <taxon>Cytophagales</taxon>
        <taxon>Spirosomataceae</taxon>
        <taxon>Arundinibacter</taxon>
    </lineage>
</organism>
<protein>
    <submittedName>
        <fullName evidence="1">DGQHR domain-containing protein</fullName>
    </submittedName>
</protein>
<reference evidence="1 2" key="1">
    <citation type="submission" date="2019-02" db="EMBL/GenBank/DDBJ databases">
        <title>Arundinibacter roseus gen. nov., sp. nov., a new member of the family Cytophagaceae.</title>
        <authorList>
            <person name="Szuroczki S."/>
            <person name="Khayer B."/>
            <person name="Sproer C."/>
            <person name="Toumi M."/>
            <person name="Szabo A."/>
            <person name="Felfoldi T."/>
            <person name="Schumann P."/>
            <person name="Toth E."/>
        </authorList>
    </citation>
    <scope>NUCLEOTIDE SEQUENCE [LARGE SCALE GENOMIC DNA]</scope>
    <source>
        <strain evidence="1 2">DMA-k-7a</strain>
    </source>
</reference>
<dbReference type="OrthoDB" id="9789139at2"/>
<dbReference type="EMBL" id="SMJU01000017">
    <property type="protein sequence ID" value="TDB60406.1"/>
    <property type="molecule type" value="Genomic_DNA"/>
</dbReference>
<dbReference type="Pfam" id="PF14072">
    <property type="entry name" value="DndB"/>
    <property type="match status" value="1"/>
</dbReference>
<accession>A0A4R4K1V3</accession>
<sequence length="416" mass="47774">MSSKINTLSIFSQKVIQNSVEFFIGKITAKELITIVSVTNRAITGFNEDGQPLYNDYIQRKPNPSRVNSIKEYLLSDQEACFPNNILISIPSILLLKEPELIFQKNELYELLIDKSKVDVLSTDKPLYLQIFDGQHRFRGVQVAIEELRGNNSDPEKLNQLENFEFTVSYFIDAEIEFQAMLFSIINRTPVKVSQDLVFDLFGLTTKDSPQKTALAIVLQLNGLKITDKGDKGPFFKRVRLLAKKEKGFDSPISQGIFVKTILNLISPTPSKAERERLDNRKQFLSGGNERTIFRDWYANDKDNNMYRTLLNYFIAVQQTFVDEQGKSYWDIGQTPENALHRTIGFLALINILTRIFPFCLQNKNISIDFFKEYLGKAKNIRLVDESGSRPYPYTSKGSDMLKKDLEMMIFSTIDN</sequence>
<name>A0A4R4K1V3_9BACT</name>